<accession>A0A098Y7L2</accession>
<proteinExistence type="predicted"/>
<dbReference type="AlphaFoldDB" id="A0A098Y7L2"/>
<protein>
    <submittedName>
        <fullName evidence="1">Uncharacterized protein</fullName>
    </submittedName>
</protein>
<sequence>MRALDGNLGPDSQWNLNTQRSTGQHIARFDWLFIRGRTHISKHQLRVLDVSHHRSQECGRYRWCPMLGAVCMFSQYAKRMGLSVMLLIRLQFSHPLHKWRPLLQWG</sequence>
<dbReference type="Proteomes" id="UP000029713">
    <property type="component" value="Unassembled WGS sequence"/>
</dbReference>
<reference evidence="1 2" key="1">
    <citation type="submission" date="2014-07" db="EMBL/GenBank/DDBJ databases">
        <title>Biosystematic studies on Modestobacter strains isolated from extreme hyper-arid desert soil and from historic building.</title>
        <authorList>
            <person name="Bukarasam K."/>
            <person name="Bull A."/>
            <person name="Girard G."/>
            <person name="van Wezel G."/>
            <person name="Goodfellow M."/>
        </authorList>
    </citation>
    <scope>NUCLEOTIDE SEQUENCE [LARGE SCALE GENOMIC DNA]</scope>
    <source>
        <strain evidence="1 2">KNN45-2b</strain>
    </source>
</reference>
<comment type="caution">
    <text evidence="1">The sequence shown here is derived from an EMBL/GenBank/DDBJ whole genome shotgun (WGS) entry which is preliminary data.</text>
</comment>
<evidence type="ECO:0000313" key="1">
    <source>
        <dbReference type="EMBL" id="KGH46489.1"/>
    </source>
</evidence>
<gene>
    <name evidence="1" type="ORF">IN07_12020</name>
</gene>
<keyword evidence="2" id="KW-1185">Reference proteome</keyword>
<name>A0A098Y7L2_9ACTN</name>
<dbReference type="EMBL" id="JPMX01000049">
    <property type="protein sequence ID" value="KGH46489.1"/>
    <property type="molecule type" value="Genomic_DNA"/>
</dbReference>
<organism evidence="1 2">
    <name type="scientific">Modestobacter caceresii</name>
    <dbReference type="NCBI Taxonomy" id="1522368"/>
    <lineage>
        <taxon>Bacteria</taxon>
        <taxon>Bacillati</taxon>
        <taxon>Actinomycetota</taxon>
        <taxon>Actinomycetes</taxon>
        <taxon>Geodermatophilales</taxon>
        <taxon>Geodermatophilaceae</taxon>
        <taxon>Modestobacter</taxon>
    </lineage>
</organism>
<evidence type="ECO:0000313" key="2">
    <source>
        <dbReference type="Proteomes" id="UP000029713"/>
    </source>
</evidence>